<dbReference type="SUPFAM" id="SSF52317">
    <property type="entry name" value="Class I glutamine amidotransferase-like"/>
    <property type="match status" value="1"/>
</dbReference>
<evidence type="ECO:0000313" key="3">
    <source>
        <dbReference type="Proteomes" id="UP001147747"/>
    </source>
</evidence>
<dbReference type="InterPro" id="IPR029062">
    <property type="entry name" value="Class_I_gatase-like"/>
</dbReference>
<comment type="caution">
    <text evidence="2">The sequence shown here is derived from an EMBL/GenBank/DDBJ whole genome shotgun (WGS) entry which is preliminary data.</text>
</comment>
<dbReference type="Gene3D" id="3.40.50.880">
    <property type="match status" value="1"/>
</dbReference>
<organism evidence="2 3">
    <name type="scientific">Penicillium cosmopolitanum</name>
    <dbReference type="NCBI Taxonomy" id="1131564"/>
    <lineage>
        <taxon>Eukaryota</taxon>
        <taxon>Fungi</taxon>
        <taxon>Dikarya</taxon>
        <taxon>Ascomycota</taxon>
        <taxon>Pezizomycotina</taxon>
        <taxon>Eurotiomycetes</taxon>
        <taxon>Eurotiomycetidae</taxon>
        <taxon>Eurotiales</taxon>
        <taxon>Aspergillaceae</taxon>
        <taxon>Penicillium</taxon>
    </lineage>
</organism>
<evidence type="ECO:0000259" key="1">
    <source>
        <dbReference type="Pfam" id="PF09825"/>
    </source>
</evidence>
<reference evidence="2" key="1">
    <citation type="submission" date="2022-12" db="EMBL/GenBank/DDBJ databases">
        <authorList>
            <person name="Petersen C."/>
        </authorList>
    </citation>
    <scope>NUCLEOTIDE SEQUENCE</scope>
    <source>
        <strain evidence="2">IBT 29677</strain>
    </source>
</reference>
<dbReference type="InterPro" id="IPR019197">
    <property type="entry name" value="Biotin-prot_ligase_N"/>
</dbReference>
<reference evidence="2" key="2">
    <citation type="journal article" date="2023" name="IMA Fungus">
        <title>Comparative genomic study of the Penicillium genus elucidates a diverse pangenome and 15 lateral gene transfer events.</title>
        <authorList>
            <person name="Petersen C."/>
            <person name="Sorensen T."/>
            <person name="Nielsen M.R."/>
            <person name="Sondergaard T.E."/>
            <person name="Sorensen J.L."/>
            <person name="Fitzpatrick D.A."/>
            <person name="Frisvad J.C."/>
            <person name="Nielsen K.L."/>
        </authorList>
    </citation>
    <scope>NUCLEOTIDE SEQUENCE</scope>
    <source>
        <strain evidence="2">IBT 29677</strain>
    </source>
</reference>
<protein>
    <recommendedName>
        <fullName evidence="1">Biotin-protein ligase N-terminal domain-containing protein</fullName>
    </recommendedName>
</protein>
<keyword evidence="3" id="KW-1185">Reference proteome</keyword>
<dbReference type="RefSeq" id="XP_056486174.1">
    <property type="nucleotide sequence ID" value="XM_056635554.1"/>
</dbReference>
<feature type="domain" description="Biotin-protein ligase N-terminal" evidence="1">
    <location>
        <begin position="13"/>
        <end position="112"/>
    </location>
</feature>
<dbReference type="Pfam" id="PF09825">
    <property type="entry name" value="BPL_N"/>
    <property type="match status" value="1"/>
</dbReference>
<dbReference type="AlphaFoldDB" id="A0A9W9VS37"/>
<gene>
    <name evidence="2" type="ORF">N7509_010917</name>
</gene>
<name>A0A9W9VS37_9EURO</name>
<evidence type="ECO:0000313" key="2">
    <source>
        <dbReference type="EMBL" id="KAJ5388376.1"/>
    </source>
</evidence>
<dbReference type="EMBL" id="JAPZBU010000009">
    <property type="protein sequence ID" value="KAJ5388376.1"/>
    <property type="molecule type" value="Genomic_DNA"/>
</dbReference>
<dbReference type="InterPro" id="IPR015834">
    <property type="entry name" value="UCP016642"/>
</dbReference>
<sequence length="221" mass="24145">MVLGHEGCRPKALIYRGPAACEDCPESIASRLKSSASHFEVKFAGPNEDIDITAEALKDVQLYVQPGGGDLDPAWEHTKNYKKIIRDYVSQGGRYAGFCLGAYLAGNDRGFDILPPGSNATDEIDQPGRQVPDQRDTVIQVDWTFQTGKRKGETDKGRWVYFQDGAVIQLLQEGSATILGRYSSNGDIAASVTPFGKGWVGVVGPHPEADELWCEYSSFVL</sequence>
<dbReference type="OrthoDB" id="10250105at2759"/>
<dbReference type="GeneID" id="81374534"/>
<accession>A0A9W9VS37</accession>
<dbReference type="Proteomes" id="UP001147747">
    <property type="component" value="Unassembled WGS sequence"/>
</dbReference>
<dbReference type="PIRSF" id="PIRSF016642">
    <property type="entry name" value="UCP016642"/>
    <property type="match status" value="1"/>
</dbReference>
<proteinExistence type="predicted"/>